<sequence length="1025" mass="110122">MTTDLAPEDIRRALWENESAPNGLPRNARAEQLVTAAEATGDPDVLRTALFGLIKAYEYSTERGKMLVPFARLLQEWDRDPSAFDEGDTHTFHWMFKWASSGMLTLPEMPLTTVEKWLAEMERRYRAAGYTERAVRQAEFNLADSTGDEERAARAFAAWSAAERDRMANCHACELNDQGTYWAERGDDEKALRTWEPVLAGRSHCAEEPHRVLARSLLPLLRSGRTDEARTHHLRGYRLARGNESLLGSIGRHIEFCALTGNEGRGLEILAEHAAQLEAEGNPSGRLELLGGTLVLLRRLLALGLGERPAVPDRVAGERRTVRELHDLLDAEATETAARFDRRNGNGTKSAELAARLAAQPLLAALPLGVRAPRIGPAAIRPETVRAETVRAGTVRPAETPGAEPERAETAGPAALAALAARARELRAKGHPGALAAWDRLAALVAEDDAAVDPLLAAELLEHTAVRAGRAGEDTVRDLFREAAAAHRAAGEHSRAALNDLRVVYAAARTGTSSEEIRELLATADEAARALDPADPTRTRRIATVALSEARLGGLLRHLESGHGAGEGADEGADEVADEGTDEGALLDAELAAFIAEFSVAETAGETVEETAGETAEGLTSLADLLAEAEVLRAEHAWQTGDGEAADALFASAVRRSVAAGRPWDAAEPLAQRARLLMAMGRAEDAEAAARTALEHGAELTGPAELGGLRLTLADLLYQQYGKEDEAAEYALEAAHWFDEAGESAGPGAYSRLILAQAYSETGRPAEAAEVLESALPDLLEHGPEQTVRARQTLGRALRAMNDQRAAAEQYLLAADIAKDWQSQHPHAQLATLGAECLSGAGLRTEAIAAYHRAVELWQSLAEPVGAVRALRSVAWLEAGEGDTAAARALMDRALAAGEGEGGELLLERASTWLQTAEILLNSLYSEADSTFQPPAVADPVRHEALGLLTQAEAALATLDLPGVVSERARCATRMAWTEQELDRAESATARLRALIAELTAQDTEECHAVLPRLERTLKQLSRRT</sequence>
<keyword evidence="3" id="KW-1185">Reference proteome</keyword>
<evidence type="ECO:0000313" key="2">
    <source>
        <dbReference type="EMBL" id="AXG80214.1"/>
    </source>
</evidence>
<protein>
    <submittedName>
        <fullName evidence="2">Tetratricopeptide repeat protein</fullName>
    </submittedName>
</protein>
<dbReference type="InterPro" id="IPR019734">
    <property type="entry name" value="TPR_rpt"/>
</dbReference>
<gene>
    <name evidence="2" type="ORF">DVK44_23995</name>
</gene>
<dbReference type="KEGG" id="spad:DVK44_23995"/>
<dbReference type="RefSeq" id="WP_114661633.1">
    <property type="nucleotide sequence ID" value="NZ_CP031194.1"/>
</dbReference>
<evidence type="ECO:0000256" key="1">
    <source>
        <dbReference type="SAM" id="MobiDB-lite"/>
    </source>
</evidence>
<feature type="compositionally biased region" description="Acidic residues" evidence="1">
    <location>
        <begin position="568"/>
        <end position="581"/>
    </location>
</feature>
<accession>A0A345HU40</accession>
<name>A0A345HU40_9ACTN</name>
<dbReference type="AlphaFoldDB" id="A0A345HU40"/>
<organism evidence="2 3">
    <name type="scientific">Streptomyces paludis</name>
    <dbReference type="NCBI Taxonomy" id="2282738"/>
    <lineage>
        <taxon>Bacteria</taxon>
        <taxon>Bacillati</taxon>
        <taxon>Actinomycetota</taxon>
        <taxon>Actinomycetes</taxon>
        <taxon>Kitasatosporales</taxon>
        <taxon>Streptomycetaceae</taxon>
        <taxon>Streptomyces</taxon>
    </lineage>
</organism>
<reference evidence="3" key="1">
    <citation type="submission" date="2018-07" db="EMBL/GenBank/DDBJ databases">
        <authorList>
            <person name="Zhao J."/>
        </authorList>
    </citation>
    <scope>NUCLEOTIDE SEQUENCE [LARGE SCALE GENOMIC DNA]</scope>
    <source>
        <strain evidence="3">GSSD-12</strain>
    </source>
</reference>
<dbReference type="Proteomes" id="UP000253868">
    <property type="component" value="Chromosome"/>
</dbReference>
<proteinExistence type="predicted"/>
<dbReference type="OrthoDB" id="56388at2"/>
<dbReference type="SUPFAM" id="SSF48452">
    <property type="entry name" value="TPR-like"/>
    <property type="match status" value="1"/>
</dbReference>
<dbReference type="SMART" id="SM00028">
    <property type="entry name" value="TPR"/>
    <property type="match status" value="3"/>
</dbReference>
<dbReference type="Gene3D" id="1.25.40.10">
    <property type="entry name" value="Tetratricopeptide repeat domain"/>
    <property type="match status" value="1"/>
</dbReference>
<dbReference type="InterPro" id="IPR011990">
    <property type="entry name" value="TPR-like_helical_dom_sf"/>
</dbReference>
<evidence type="ECO:0000313" key="3">
    <source>
        <dbReference type="Proteomes" id="UP000253868"/>
    </source>
</evidence>
<dbReference type="EMBL" id="CP031194">
    <property type="protein sequence ID" value="AXG80214.1"/>
    <property type="molecule type" value="Genomic_DNA"/>
</dbReference>
<feature type="region of interest" description="Disordered" evidence="1">
    <location>
        <begin position="559"/>
        <end position="581"/>
    </location>
</feature>